<name>A0A5J4PKW7_9EUKA</name>
<evidence type="ECO:0000313" key="1">
    <source>
        <dbReference type="EMBL" id="KAA6309862.1"/>
    </source>
</evidence>
<protein>
    <submittedName>
        <fullName evidence="1">Uncharacterized protein</fullName>
    </submittedName>
</protein>
<gene>
    <name evidence="1" type="ORF">EZS28_056425</name>
</gene>
<dbReference type="EMBL" id="SNRW01050068">
    <property type="protein sequence ID" value="KAA6309862.1"/>
    <property type="molecule type" value="Genomic_DNA"/>
</dbReference>
<organism evidence="1 2">
    <name type="scientific">Streblomastix strix</name>
    <dbReference type="NCBI Taxonomy" id="222440"/>
    <lineage>
        <taxon>Eukaryota</taxon>
        <taxon>Metamonada</taxon>
        <taxon>Preaxostyla</taxon>
        <taxon>Oxymonadida</taxon>
        <taxon>Streblomastigidae</taxon>
        <taxon>Streblomastix</taxon>
    </lineage>
</organism>
<accession>A0A5J4PKW7</accession>
<sequence length="149" mass="17129">LEISAKIPPPFPCVGDALLHPLKVAFLIINEHILFILVYIPPPYPQLLQVLITVEFNSKSVFRLEMLSPCISVYIPPPFPEVDVQQHPTIFVLEIENLTFLRIKIHIPPPLLELKQLSIRVFEIEQIVFNELQLFTFLKSPYNPPPDQA</sequence>
<evidence type="ECO:0000313" key="2">
    <source>
        <dbReference type="Proteomes" id="UP000324800"/>
    </source>
</evidence>
<comment type="caution">
    <text evidence="1">The sequence shown here is derived from an EMBL/GenBank/DDBJ whole genome shotgun (WGS) entry which is preliminary data.</text>
</comment>
<feature type="non-terminal residue" evidence="1">
    <location>
        <position position="1"/>
    </location>
</feature>
<proteinExistence type="predicted"/>
<dbReference type="AlphaFoldDB" id="A0A5J4PKW7"/>
<reference evidence="1 2" key="1">
    <citation type="submission" date="2019-03" db="EMBL/GenBank/DDBJ databases">
        <title>Single cell metagenomics reveals metabolic interactions within the superorganism composed of flagellate Streblomastix strix and complex community of Bacteroidetes bacteria on its surface.</title>
        <authorList>
            <person name="Treitli S.C."/>
            <person name="Kolisko M."/>
            <person name="Husnik F."/>
            <person name="Keeling P."/>
            <person name="Hampl V."/>
        </authorList>
    </citation>
    <scope>NUCLEOTIDE SEQUENCE [LARGE SCALE GENOMIC DNA]</scope>
    <source>
        <strain evidence="1">ST1C</strain>
    </source>
</reference>
<dbReference type="Proteomes" id="UP000324800">
    <property type="component" value="Unassembled WGS sequence"/>
</dbReference>